<dbReference type="KEGG" id="bba:Bd1207"/>
<sequence>MKNRILVLALMLMPFLAGCGIQSLPQAKNATEAALAEVNNQYKRRADLIPNLVNVVKGYAKHEEATLTAVTEARAKATAMQIDPSKVTPEQLAKFQQAQSGLSQALGRLMVVSEQYPQLKADQNFRDLQAQLEGTENRITIARQRYIETINAFNNQVSVPPTSWTNAIMYHFEKMPQWDMTPEEKASAEKAPEVKF</sequence>
<evidence type="ECO:0000256" key="3">
    <source>
        <dbReference type="ARBA" id="ARBA00022692"/>
    </source>
</evidence>
<dbReference type="GO" id="GO:0016020">
    <property type="term" value="C:membrane"/>
    <property type="evidence" value="ECO:0007669"/>
    <property type="project" value="UniProtKB-SubCell"/>
</dbReference>
<dbReference type="Gene3D" id="1.20.1440.20">
    <property type="entry name" value="LemA-like domain"/>
    <property type="match status" value="1"/>
</dbReference>
<evidence type="ECO:0000256" key="4">
    <source>
        <dbReference type="ARBA" id="ARBA00022989"/>
    </source>
</evidence>
<feature type="signal peptide" evidence="6">
    <location>
        <begin position="1"/>
        <end position="19"/>
    </location>
</feature>
<dbReference type="InterPro" id="IPR007156">
    <property type="entry name" value="MamQ_LemA"/>
</dbReference>
<dbReference type="PANTHER" id="PTHR34478">
    <property type="entry name" value="PROTEIN LEMA"/>
    <property type="match status" value="1"/>
</dbReference>
<dbReference type="InterPro" id="IPR023353">
    <property type="entry name" value="LemA-like_dom_sf"/>
</dbReference>
<comment type="similarity">
    <text evidence="2">Belongs to the LemA family.</text>
</comment>
<evidence type="ECO:0000313" key="8">
    <source>
        <dbReference type="Proteomes" id="UP000008080"/>
    </source>
</evidence>
<keyword evidence="4" id="KW-1133">Transmembrane helix</keyword>
<keyword evidence="8" id="KW-1185">Reference proteome</keyword>
<keyword evidence="7" id="KW-0449">Lipoprotein</keyword>
<evidence type="ECO:0000256" key="1">
    <source>
        <dbReference type="ARBA" id="ARBA00004167"/>
    </source>
</evidence>
<evidence type="ECO:0000256" key="2">
    <source>
        <dbReference type="ARBA" id="ARBA00008854"/>
    </source>
</evidence>
<keyword evidence="3" id="KW-0812">Transmembrane</keyword>
<dbReference type="eggNOG" id="COG1704">
    <property type="taxonomic scope" value="Bacteria"/>
</dbReference>
<dbReference type="HOGENOM" id="CLU_056714_0_0_7"/>
<reference evidence="7 8" key="1">
    <citation type="journal article" date="2004" name="Science">
        <title>A predator unmasked: life cycle of Bdellovibrio bacteriovorus from a genomic perspective.</title>
        <authorList>
            <person name="Rendulic S."/>
            <person name="Jagtap P."/>
            <person name="Rosinus A."/>
            <person name="Eppinger M."/>
            <person name="Baar C."/>
            <person name="Lanz C."/>
            <person name="Keller H."/>
            <person name="Lambert C."/>
            <person name="Evans K.J."/>
            <person name="Goesmann A."/>
            <person name="Meyer F."/>
            <person name="Sockett R.E."/>
            <person name="Schuster S.C."/>
        </authorList>
    </citation>
    <scope>NUCLEOTIDE SEQUENCE [LARGE SCALE GENOMIC DNA]</scope>
    <source>
        <strain evidence="8">ATCC 15356 / DSM 50701 / NCIMB 9529 / HD100</strain>
    </source>
</reference>
<keyword evidence="6" id="KW-0732">Signal</keyword>
<organism evidence="7 8">
    <name type="scientific">Bdellovibrio bacteriovorus (strain ATCC 15356 / DSM 50701 / NCIMB 9529 / HD100)</name>
    <dbReference type="NCBI Taxonomy" id="264462"/>
    <lineage>
        <taxon>Bacteria</taxon>
        <taxon>Pseudomonadati</taxon>
        <taxon>Bdellovibrionota</taxon>
        <taxon>Bdellovibrionia</taxon>
        <taxon>Bdellovibrionales</taxon>
        <taxon>Pseudobdellovibrionaceae</taxon>
        <taxon>Bdellovibrio</taxon>
    </lineage>
</organism>
<keyword evidence="5" id="KW-0472">Membrane</keyword>
<dbReference type="PROSITE" id="PS51257">
    <property type="entry name" value="PROKAR_LIPOPROTEIN"/>
    <property type="match status" value="1"/>
</dbReference>
<dbReference type="SUPFAM" id="SSF140478">
    <property type="entry name" value="LemA-like"/>
    <property type="match status" value="1"/>
</dbReference>
<dbReference type="GeneID" id="93012242"/>
<comment type="subcellular location">
    <subcellularLocation>
        <location evidence="1">Membrane</location>
        <topology evidence="1">Single-pass membrane protein</topology>
    </subcellularLocation>
</comment>
<dbReference type="AlphaFoldDB" id="Q6MNN7"/>
<evidence type="ECO:0000256" key="6">
    <source>
        <dbReference type="SAM" id="SignalP"/>
    </source>
</evidence>
<evidence type="ECO:0000313" key="7">
    <source>
        <dbReference type="EMBL" id="CAE79114.1"/>
    </source>
</evidence>
<dbReference type="RefSeq" id="WP_011163716.1">
    <property type="nucleotide sequence ID" value="NC_005363.1"/>
</dbReference>
<evidence type="ECO:0000256" key="5">
    <source>
        <dbReference type="ARBA" id="ARBA00023136"/>
    </source>
</evidence>
<name>Q6MNN7_BDEBA</name>
<dbReference type="PANTHER" id="PTHR34478:SF2">
    <property type="entry name" value="MEMBRANE PROTEIN"/>
    <property type="match status" value="1"/>
</dbReference>
<dbReference type="Pfam" id="PF04011">
    <property type="entry name" value="LemA"/>
    <property type="match status" value="1"/>
</dbReference>
<feature type="chain" id="PRO_5004276716" evidence="6">
    <location>
        <begin position="20"/>
        <end position="196"/>
    </location>
</feature>
<gene>
    <name evidence="7" type="primary">lemA</name>
    <name evidence="7" type="ordered locus">Bd1207</name>
</gene>
<dbReference type="Proteomes" id="UP000008080">
    <property type="component" value="Chromosome"/>
</dbReference>
<protein>
    <submittedName>
        <fullName evidence="7">Probable lipoprotein</fullName>
    </submittedName>
</protein>
<dbReference type="STRING" id="264462.Bd1207"/>
<proteinExistence type="inferred from homology"/>
<dbReference type="EMBL" id="BX842649">
    <property type="protein sequence ID" value="CAE79114.1"/>
    <property type="molecule type" value="Genomic_DNA"/>
</dbReference>
<accession>Q6MNN7</accession>